<dbReference type="KEGG" id="bgp:BGL_1c31630"/>
<dbReference type="CDD" id="cd00207">
    <property type="entry name" value="fer2"/>
    <property type="match status" value="1"/>
</dbReference>
<reference evidence="2 3" key="2">
    <citation type="journal article" date="2016" name="Appl. Microbiol. Biotechnol.">
        <title>Mutations improving production and secretion of extracellular lipase by Burkholderia glumae PG1.</title>
        <authorList>
            <person name="Knapp A."/>
            <person name="Voget S."/>
            <person name="Gao R."/>
            <person name="Zaburannyi N."/>
            <person name="Krysciak D."/>
            <person name="Breuer M."/>
            <person name="Hauer B."/>
            <person name="Streit W.R."/>
            <person name="Muller R."/>
            <person name="Daniel R."/>
            <person name="Jaeger K.E."/>
        </authorList>
    </citation>
    <scope>NUCLEOTIDE SEQUENCE [LARGE SCALE GENOMIC DNA]</scope>
    <source>
        <strain evidence="2 3">PG1</strain>
    </source>
</reference>
<dbReference type="Gene3D" id="3.10.20.30">
    <property type="match status" value="1"/>
</dbReference>
<dbReference type="HOGENOM" id="CLU_082632_8_1_4"/>
<accession>A0A0B6RW48</accession>
<dbReference type="PROSITE" id="PS00197">
    <property type="entry name" value="2FE2S_FER_1"/>
    <property type="match status" value="1"/>
</dbReference>
<dbReference type="Proteomes" id="UP000031838">
    <property type="component" value="Chromosome 1"/>
</dbReference>
<dbReference type="PROSITE" id="PS51085">
    <property type="entry name" value="2FE2S_FER_2"/>
    <property type="match status" value="1"/>
</dbReference>
<dbReference type="Pfam" id="PF00111">
    <property type="entry name" value="Fer2"/>
    <property type="match status" value="1"/>
</dbReference>
<proteinExistence type="predicted"/>
<dbReference type="GO" id="GO:0051537">
    <property type="term" value="F:2 iron, 2 sulfur cluster binding"/>
    <property type="evidence" value="ECO:0007669"/>
    <property type="project" value="InterPro"/>
</dbReference>
<dbReference type="InterPro" id="IPR012675">
    <property type="entry name" value="Beta-grasp_dom_sf"/>
</dbReference>
<dbReference type="InterPro" id="IPR006058">
    <property type="entry name" value="2Fe2S_fd_BS"/>
</dbReference>
<dbReference type="RefSeq" id="WP_042625926.1">
    <property type="nucleotide sequence ID" value="NZ_CP002580.1"/>
</dbReference>
<sequence>MHKVTISTTGETFTLPHDAHLSDAAELQLGGLTFGCRAGMCGICVVEVLEGVTNLSRPEDKESQFLEWLGHEGDHKRLACQCRLRGDVILRQC</sequence>
<reference evidence="3" key="1">
    <citation type="submission" date="2011-03" db="EMBL/GenBank/DDBJ databases">
        <authorList>
            <person name="Voget S."/>
            <person name="Streit W.R."/>
            <person name="Jaeger K.E."/>
            <person name="Daniel R."/>
        </authorList>
    </citation>
    <scope>NUCLEOTIDE SEQUENCE [LARGE SCALE GENOMIC DNA]</scope>
    <source>
        <strain evidence="3">PG1</strain>
    </source>
</reference>
<dbReference type="SUPFAM" id="SSF54292">
    <property type="entry name" value="2Fe-2S ferredoxin-like"/>
    <property type="match status" value="1"/>
</dbReference>
<dbReference type="EMBL" id="CP002580">
    <property type="protein sequence ID" value="AJK47638.1"/>
    <property type="molecule type" value="Genomic_DNA"/>
</dbReference>
<evidence type="ECO:0000313" key="3">
    <source>
        <dbReference type="Proteomes" id="UP000031838"/>
    </source>
</evidence>
<evidence type="ECO:0000259" key="1">
    <source>
        <dbReference type="PROSITE" id="PS51085"/>
    </source>
</evidence>
<name>A0A0B6RW48_BURPL</name>
<feature type="domain" description="2Fe-2S ferredoxin-type" evidence="1">
    <location>
        <begin position="2"/>
        <end position="93"/>
    </location>
</feature>
<gene>
    <name evidence="2" type="ORF">BGL_1c31630</name>
</gene>
<keyword evidence="3" id="KW-1185">Reference proteome</keyword>
<protein>
    <submittedName>
        <fullName evidence="2">Ferredoxin</fullName>
    </submittedName>
</protein>
<dbReference type="AlphaFoldDB" id="A0A0B6RW48"/>
<organism evidence="2 3">
    <name type="scientific">Burkholderia plantarii</name>
    <dbReference type="NCBI Taxonomy" id="41899"/>
    <lineage>
        <taxon>Bacteria</taxon>
        <taxon>Pseudomonadati</taxon>
        <taxon>Pseudomonadota</taxon>
        <taxon>Betaproteobacteria</taxon>
        <taxon>Burkholderiales</taxon>
        <taxon>Burkholderiaceae</taxon>
        <taxon>Burkholderia</taxon>
    </lineage>
</organism>
<dbReference type="InterPro" id="IPR001041">
    <property type="entry name" value="2Fe-2S_ferredoxin-type"/>
</dbReference>
<evidence type="ECO:0000313" key="2">
    <source>
        <dbReference type="EMBL" id="AJK47638.1"/>
    </source>
</evidence>
<dbReference type="InterPro" id="IPR036010">
    <property type="entry name" value="2Fe-2S_ferredoxin-like_sf"/>
</dbReference>